<proteinExistence type="predicted"/>
<name>A0ABQ5BLY4_9ASTR</name>
<dbReference type="PANTHER" id="PTHR33067">
    <property type="entry name" value="RNA-DIRECTED DNA POLYMERASE-RELATED"/>
    <property type="match status" value="1"/>
</dbReference>
<evidence type="ECO:0000313" key="2">
    <source>
        <dbReference type="Proteomes" id="UP001151760"/>
    </source>
</evidence>
<dbReference type="InterPro" id="IPR021109">
    <property type="entry name" value="Peptidase_aspartic_dom_sf"/>
</dbReference>
<dbReference type="Proteomes" id="UP001151760">
    <property type="component" value="Unassembled WGS sequence"/>
</dbReference>
<accession>A0ABQ5BLY4</accession>
<sequence>MHEVISFYKGLEMHTRQILNYKGAIPTMTAANARVAIQEMAKHSQKWHDGMFTRTRINEKVNPAQVRYELCNGSHYTKDCPLKEEGKTLKEAYYTQLGVPFQQGGQYRAAAPGFYQRNNGNPLYQERRQTMEETLSKFMAKSAKRHEENSNLIKEIRASTDVAIRNQGASIKALEIQIGQMSKVLQERGSRNLPSSTETNPRYHVKSISATFKIDTTLIRRIGPSQYAVSGPQNSKLFFMPSQATIPFPSHLYDDCYDEEEGLYEPKDFDAYSIGTTLLDDALPPKEKDTGSFTLPCIINNLCFNKALADLGSSVSVMPFSTYTKLRLGELAHTKLIVELANRTVKRPKGIVENILVEIDKFVFPLYFIVPDKPKDIKTPLILGRPFLSTAHAKIDVFKRKITLRVGNDKVEFKNDKPTSNIIKRVYALSLRERMELDLEARLMGEALILNRSLDPLYGDYIKLNDLNEPLELRRNQVDDLEPTIKEGEVVDEPKMDIVKTRCDNEIIVGLDDYPSYCDFDRKIHIDCAFNLQFSCMIRYEHINANFFPLLSINVMSKNFYNSVMKDKIEYKGKNVVGDFMNIPIFVGNFYVMIDFAVVENMDSYRDERMGDIIVGRPFCKDACIKARRFDGMITIYKGNDSVTYQMAQSHPRFKHLTNAQCNKMRPLLKVSAQYDLKGISYPYQKLKEFFKEVLNFGPEYIKDDKVEEWLTCGHESVHEME</sequence>
<comment type="caution">
    <text evidence="1">The sequence shown here is derived from an EMBL/GenBank/DDBJ whole genome shotgun (WGS) entry which is preliminary data.</text>
</comment>
<gene>
    <name evidence="1" type="ORF">Tco_0874284</name>
</gene>
<dbReference type="PANTHER" id="PTHR33067:SF35">
    <property type="entry name" value="ASPARTIC PEPTIDASE DDI1-TYPE DOMAIN-CONTAINING PROTEIN"/>
    <property type="match status" value="1"/>
</dbReference>
<organism evidence="1 2">
    <name type="scientific">Tanacetum coccineum</name>
    <dbReference type="NCBI Taxonomy" id="301880"/>
    <lineage>
        <taxon>Eukaryota</taxon>
        <taxon>Viridiplantae</taxon>
        <taxon>Streptophyta</taxon>
        <taxon>Embryophyta</taxon>
        <taxon>Tracheophyta</taxon>
        <taxon>Spermatophyta</taxon>
        <taxon>Magnoliopsida</taxon>
        <taxon>eudicotyledons</taxon>
        <taxon>Gunneridae</taxon>
        <taxon>Pentapetalae</taxon>
        <taxon>asterids</taxon>
        <taxon>campanulids</taxon>
        <taxon>Asterales</taxon>
        <taxon>Asteraceae</taxon>
        <taxon>Asteroideae</taxon>
        <taxon>Anthemideae</taxon>
        <taxon>Anthemidinae</taxon>
        <taxon>Tanacetum</taxon>
    </lineage>
</organism>
<reference evidence="1" key="2">
    <citation type="submission" date="2022-01" db="EMBL/GenBank/DDBJ databases">
        <authorList>
            <person name="Yamashiro T."/>
            <person name="Shiraishi A."/>
            <person name="Satake H."/>
            <person name="Nakayama K."/>
        </authorList>
    </citation>
    <scope>NUCLEOTIDE SEQUENCE</scope>
</reference>
<reference evidence="1" key="1">
    <citation type="journal article" date="2022" name="Int. J. Mol. Sci.">
        <title>Draft Genome of Tanacetum Coccineum: Genomic Comparison of Closely Related Tanacetum-Family Plants.</title>
        <authorList>
            <person name="Yamashiro T."/>
            <person name="Shiraishi A."/>
            <person name="Nakayama K."/>
            <person name="Satake H."/>
        </authorList>
    </citation>
    <scope>NUCLEOTIDE SEQUENCE</scope>
</reference>
<dbReference type="CDD" id="cd00303">
    <property type="entry name" value="retropepsin_like"/>
    <property type="match status" value="1"/>
</dbReference>
<keyword evidence="2" id="KW-1185">Reference proteome</keyword>
<dbReference type="Gene3D" id="2.40.70.10">
    <property type="entry name" value="Acid Proteases"/>
    <property type="match status" value="1"/>
</dbReference>
<evidence type="ECO:0000313" key="1">
    <source>
        <dbReference type="EMBL" id="GJT15578.1"/>
    </source>
</evidence>
<dbReference type="EMBL" id="BQNB010013407">
    <property type="protein sequence ID" value="GJT15578.1"/>
    <property type="molecule type" value="Genomic_DNA"/>
</dbReference>
<protein>
    <submittedName>
        <fullName evidence="1">Ribonuclease H-like domain, reverse transcriptase, RNA-dependent DNA polymerase</fullName>
    </submittedName>
</protein>